<evidence type="ECO:0000259" key="1">
    <source>
        <dbReference type="Pfam" id="PF08818"/>
    </source>
</evidence>
<gene>
    <name evidence="2" type="ORF">DEM25_003955</name>
</gene>
<dbReference type="Proteomes" id="UP000246132">
    <property type="component" value="Unassembled WGS sequence"/>
</dbReference>
<proteinExistence type="predicted"/>
<keyword evidence="3" id="KW-1185">Reference proteome</keyword>
<dbReference type="RefSeq" id="WP_109767814.1">
    <property type="nucleotide sequence ID" value="NZ_QFWV02000004.1"/>
</dbReference>
<evidence type="ECO:0000313" key="2">
    <source>
        <dbReference type="EMBL" id="RKF07034.1"/>
    </source>
</evidence>
<comment type="caution">
    <text evidence="2">The sequence shown here is derived from an EMBL/GenBank/DDBJ whole genome shotgun (WGS) entry which is preliminary data.</text>
</comment>
<accession>A0A3A8AK45</accession>
<dbReference type="EMBL" id="QFWV02000004">
    <property type="protein sequence ID" value="RKF07034.1"/>
    <property type="molecule type" value="Genomic_DNA"/>
</dbReference>
<protein>
    <submittedName>
        <fullName evidence="2">DUF1801 domain-containing protein</fullName>
    </submittedName>
</protein>
<feature type="domain" description="YdhG-like" evidence="1">
    <location>
        <begin position="6"/>
        <end position="104"/>
    </location>
</feature>
<dbReference type="AlphaFoldDB" id="A0A3A8AK45"/>
<organism evidence="2 3">
    <name type="scientific">Oceaniradius stylonematis</name>
    <dbReference type="NCBI Taxonomy" id="2184161"/>
    <lineage>
        <taxon>Bacteria</taxon>
        <taxon>Pseudomonadati</taxon>
        <taxon>Pseudomonadota</taxon>
        <taxon>Alphaproteobacteria</taxon>
        <taxon>Hyphomicrobiales</taxon>
        <taxon>Ahrensiaceae</taxon>
        <taxon>Oceaniradius</taxon>
    </lineage>
</organism>
<name>A0A3A8AK45_9HYPH</name>
<evidence type="ECO:0000313" key="3">
    <source>
        <dbReference type="Proteomes" id="UP000246132"/>
    </source>
</evidence>
<reference evidence="2 3" key="1">
    <citation type="journal article" date="2018" name="Int. J. Syst. Bacteriol.">
        <title>Oceaniradius stylonemae gen. nov., sp. nov., isolated from a red alga, Stylonema cornu-cervi.</title>
        <authorList>
            <person name="Jeong S."/>
        </authorList>
    </citation>
    <scope>NUCLEOTIDE SEQUENCE [LARGE SCALE GENOMIC DNA]</scope>
    <source>
        <strain evidence="2 3">StC1</strain>
    </source>
</reference>
<dbReference type="OrthoDB" id="328972at2"/>
<dbReference type="Pfam" id="PF08818">
    <property type="entry name" value="DUF1801"/>
    <property type="match status" value="1"/>
</dbReference>
<sequence>MSGRARTLILQAAAETDAVGELAESVKWGEPSFAPARPRIGSSVRIQERPNGDEALMFICHIGLVDEFRDLYGDTLAFEGNRAIVLPAGEPVDEAAIRHCIALALTWHRRKKKSGRVRRH</sequence>
<dbReference type="InterPro" id="IPR014922">
    <property type="entry name" value="YdhG-like"/>
</dbReference>
<dbReference type="SUPFAM" id="SSF159888">
    <property type="entry name" value="YdhG-like"/>
    <property type="match status" value="1"/>
</dbReference>